<organism evidence="10 11">
    <name type="scientific">Sphagnum jensenii</name>
    <dbReference type="NCBI Taxonomy" id="128206"/>
    <lineage>
        <taxon>Eukaryota</taxon>
        <taxon>Viridiplantae</taxon>
        <taxon>Streptophyta</taxon>
        <taxon>Embryophyta</taxon>
        <taxon>Bryophyta</taxon>
        <taxon>Sphagnophytina</taxon>
        <taxon>Sphagnopsida</taxon>
        <taxon>Sphagnales</taxon>
        <taxon>Sphagnaceae</taxon>
        <taxon>Sphagnum</taxon>
    </lineage>
</organism>
<feature type="region of interest" description="Disordered" evidence="8">
    <location>
        <begin position="1"/>
        <end position="53"/>
    </location>
</feature>
<dbReference type="PANTHER" id="PTHR31089:SF22">
    <property type="entry name" value="CYCLIC DOF FACTOR 4"/>
    <property type="match status" value="1"/>
</dbReference>
<keyword evidence="1" id="KW-0479">Metal-binding</keyword>
<gene>
    <name evidence="10" type="ORF">CSSPJE1EN2_LOCUS648</name>
</gene>
<evidence type="ECO:0000256" key="1">
    <source>
        <dbReference type="ARBA" id="ARBA00022723"/>
    </source>
</evidence>
<dbReference type="PANTHER" id="PTHR31089">
    <property type="entry name" value="CYCLIC DOF FACTOR 2"/>
    <property type="match status" value="1"/>
</dbReference>
<evidence type="ECO:0000256" key="4">
    <source>
        <dbReference type="ARBA" id="ARBA00023015"/>
    </source>
</evidence>
<dbReference type="InterPro" id="IPR045174">
    <property type="entry name" value="Dof"/>
</dbReference>
<keyword evidence="5" id="KW-0238">DNA-binding</keyword>
<feature type="compositionally biased region" description="Polar residues" evidence="8">
    <location>
        <begin position="1"/>
        <end position="14"/>
    </location>
</feature>
<dbReference type="PROSITE" id="PS50884">
    <property type="entry name" value="ZF_DOF_2"/>
    <property type="match status" value="1"/>
</dbReference>
<dbReference type="PROSITE" id="PS01361">
    <property type="entry name" value="ZF_DOF_1"/>
    <property type="match status" value="1"/>
</dbReference>
<evidence type="ECO:0000256" key="8">
    <source>
        <dbReference type="SAM" id="MobiDB-lite"/>
    </source>
</evidence>
<evidence type="ECO:0000313" key="11">
    <source>
        <dbReference type="Proteomes" id="UP001497522"/>
    </source>
</evidence>
<evidence type="ECO:0000256" key="7">
    <source>
        <dbReference type="ARBA" id="ARBA00023242"/>
    </source>
</evidence>
<keyword evidence="11" id="KW-1185">Reference proteome</keyword>
<feature type="compositionally biased region" description="Polar residues" evidence="8">
    <location>
        <begin position="339"/>
        <end position="359"/>
    </location>
</feature>
<dbReference type="Proteomes" id="UP001497522">
    <property type="component" value="Chromosome 1"/>
</dbReference>
<feature type="region of interest" description="Disordered" evidence="8">
    <location>
        <begin position="268"/>
        <end position="306"/>
    </location>
</feature>
<feature type="region of interest" description="Disordered" evidence="8">
    <location>
        <begin position="320"/>
        <end position="366"/>
    </location>
</feature>
<evidence type="ECO:0000313" key="10">
    <source>
        <dbReference type="EMBL" id="CAK9857653.1"/>
    </source>
</evidence>
<protein>
    <recommendedName>
        <fullName evidence="9">Dof-type domain-containing protein</fullName>
    </recommendedName>
</protein>
<evidence type="ECO:0000256" key="3">
    <source>
        <dbReference type="ARBA" id="ARBA00022833"/>
    </source>
</evidence>
<name>A0ABP1A567_9BRYO</name>
<evidence type="ECO:0000259" key="9">
    <source>
        <dbReference type="PROSITE" id="PS50884"/>
    </source>
</evidence>
<keyword evidence="7" id="KW-0539">Nucleus</keyword>
<accession>A0ABP1A567</accession>
<dbReference type="EMBL" id="OZ023702">
    <property type="protein sequence ID" value="CAK9857653.1"/>
    <property type="molecule type" value="Genomic_DNA"/>
</dbReference>
<keyword evidence="4" id="KW-0805">Transcription regulation</keyword>
<proteinExistence type="predicted"/>
<keyword evidence="6" id="KW-0804">Transcription</keyword>
<reference evidence="10 11" key="1">
    <citation type="submission" date="2024-03" db="EMBL/GenBank/DDBJ databases">
        <authorList>
            <consortium name="ELIXIR-Norway"/>
            <consortium name="Elixir Norway"/>
        </authorList>
    </citation>
    <scope>NUCLEOTIDE SEQUENCE [LARGE SCALE GENOMIC DNA]</scope>
</reference>
<evidence type="ECO:0000256" key="5">
    <source>
        <dbReference type="ARBA" id="ARBA00023125"/>
    </source>
</evidence>
<keyword evidence="2" id="KW-0863">Zinc-finger</keyword>
<sequence length="377" mass="41111">MQSLMMNPDSTSMGEISLKGEEQARGTVASPASPAAGEGRSGSSSPGSGSSVRDKVAAKVIPCPRCESMNTKFCYFNNYSVKQPRYFCRQCQRYWTMGGSLRNVPVGGGSRKKSRIRRSDPYLRSAATQGVVTAPLSSEALSSNSSPLLQNMGFQQLLMQDVNTTTPYHHMAGFELQQEHYLEHHDPSLFYPVMNKSTNPQEVSSMHPMYVSSRSSNLGILNANPLLTTANGSYYSTPNAEFAQGDTTDQVTQWGSSVPEHLQTQSIWNESKQQSRSPNGHHHTAHDEECNNISNSPHAKLHSKAEGGYEPCNMLLHLGMNNKSGPEGSVARNGASPPHGSSTIEEEGSTLTNGYSTNGYEDGDAVSSMWPDLEFFR</sequence>
<dbReference type="Pfam" id="PF02701">
    <property type="entry name" value="Zn_ribbon_Dof"/>
    <property type="match status" value="1"/>
</dbReference>
<evidence type="ECO:0000256" key="6">
    <source>
        <dbReference type="ARBA" id="ARBA00023163"/>
    </source>
</evidence>
<feature type="domain" description="Dof-type" evidence="9">
    <location>
        <begin position="61"/>
        <end position="115"/>
    </location>
</feature>
<feature type="compositionally biased region" description="Low complexity" evidence="8">
    <location>
        <begin position="29"/>
        <end position="51"/>
    </location>
</feature>
<evidence type="ECO:0000256" key="2">
    <source>
        <dbReference type="ARBA" id="ARBA00022771"/>
    </source>
</evidence>
<dbReference type="InterPro" id="IPR003851">
    <property type="entry name" value="Znf_Dof"/>
</dbReference>
<keyword evidence="3" id="KW-0862">Zinc</keyword>
<feature type="compositionally biased region" description="Polar residues" evidence="8">
    <location>
        <begin position="268"/>
        <end position="278"/>
    </location>
</feature>